<dbReference type="EMBL" id="CTEF01000002">
    <property type="protein sequence ID" value="CQD15594.1"/>
    <property type="molecule type" value="Genomic_DNA"/>
</dbReference>
<reference evidence="1 2" key="1">
    <citation type="submission" date="2015-03" db="EMBL/GenBank/DDBJ databases">
        <authorList>
            <person name="Murphy D."/>
        </authorList>
    </citation>
    <scope>NUCLEOTIDE SEQUENCE [LARGE SCALE GENOMIC DNA]</scope>
    <source>
        <strain evidence="1 2">D16</strain>
    </source>
</reference>
<dbReference type="Proteomes" id="UP000182227">
    <property type="component" value="Unassembled WGS sequence"/>
</dbReference>
<gene>
    <name evidence="1" type="ORF">BN970_03269</name>
</gene>
<accession>A0A0U1DG31</accession>
<evidence type="ECO:0000313" key="2">
    <source>
        <dbReference type="Proteomes" id="UP000182227"/>
    </source>
</evidence>
<dbReference type="AlphaFoldDB" id="A0A0U1DG31"/>
<protein>
    <submittedName>
        <fullName evidence="1">Uncharacterized protein</fullName>
    </submittedName>
</protein>
<sequence length="41" mass="4617">MPVEQFPNLGNESLGQFFQRALRQFHTDDAAPITDSNCSFS</sequence>
<organism evidence="1 2">
    <name type="scientific">Mycolicibacterium conceptionense</name>
    <dbReference type="NCBI Taxonomy" id="451644"/>
    <lineage>
        <taxon>Bacteria</taxon>
        <taxon>Bacillati</taxon>
        <taxon>Actinomycetota</taxon>
        <taxon>Actinomycetes</taxon>
        <taxon>Mycobacteriales</taxon>
        <taxon>Mycobacteriaceae</taxon>
        <taxon>Mycolicibacterium</taxon>
    </lineage>
</organism>
<proteinExistence type="predicted"/>
<name>A0A0U1DG31_9MYCO</name>
<evidence type="ECO:0000313" key="1">
    <source>
        <dbReference type="EMBL" id="CQD15594.1"/>
    </source>
</evidence>